<organism evidence="1 2">
    <name type="scientific">Microscilla marina ATCC 23134</name>
    <dbReference type="NCBI Taxonomy" id="313606"/>
    <lineage>
        <taxon>Bacteria</taxon>
        <taxon>Pseudomonadati</taxon>
        <taxon>Bacteroidota</taxon>
        <taxon>Cytophagia</taxon>
        <taxon>Cytophagales</taxon>
        <taxon>Microscillaceae</taxon>
        <taxon>Microscilla</taxon>
    </lineage>
</organism>
<evidence type="ECO:0000313" key="1">
    <source>
        <dbReference type="EMBL" id="EAY27649.1"/>
    </source>
</evidence>
<comment type="caution">
    <text evidence="1">The sequence shown here is derived from an EMBL/GenBank/DDBJ whole genome shotgun (WGS) entry which is preliminary data.</text>
</comment>
<dbReference type="Gene3D" id="1.25.40.1040">
    <property type="match status" value="1"/>
</dbReference>
<dbReference type="SUPFAM" id="SSF48452">
    <property type="entry name" value="TPR-like"/>
    <property type="match status" value="1"/>
</dbReference>
<keyword evidence="2" id="KW-1185">Reference proteome</keyword>
<evidence type="ECO:0008006" key="3">
    <source>
        <dbReference type="Google" id="ProtNLM"/>
    </source>
</evidence>
<dbReference type="Proteomes" id="UP000004095">
    <property type="component" value="Unassembled WGS sequence"/>
</dbReference>
<dbReference type="InterPro" id="IPR021314">
    <property type="entry name" value="DUF2911"/>
</dbReference>
<name>A1ZPZ4_MICM2</name>
<dbReference type="InterPro" id="IPR011990">
    <property type="entry name" value="TPR-like_helical_dom_sf"/>
</dbReference>
<reference evidence="1 2" key="1">
    <citation type="submission" date="2007-01" db="EMBL/GenBank/DDBJ databases">
        <authorList>
            <person name="Haygood M."/>
            <person name="Podell S."/>
            <person name="Anderson C."/>
            <person name="Hopkinson B."/>
            <person name="Roe K."/>
            <person name="Barbeau K."/>
            <person name="Gaasterland T."/>
            <person name="Ferriera S."/>
            <person name="Johnson J."/>
            <person name="Kravitz S."/>
            <person name="Beeson K."/>
            <person name="Sutton G."/>
            <person name="Rogers Y.-H."/>
            <person name="Friedman R."/>
            <person name="Frazier M."/>
            <person name="Venter J.C."/>
        </authorList>
    </citation>
    <scope>NUCLEOTIDE SEQUENCE [LARGE SCALE GENOMIC DNA]</scope>
    <source>
        <strain evidence="1 2">ATCC 23134</strain>
    </source>
</reference>
<dbReference type="Pfam" id="PF11138">
    <property type="entry name" value="DUF2911"/>
    <property type="match status" value="1"/>
</dbReference>
<proteinExistence type="predicted"/>
<protein>
    <recommendedName>
        <fullName evidence="3">DUF2911 domain-containing protein</fullName>
    </recommendedName>
</protein>
<dbReference type="EMBL" id="AAWS01000022">
    <property type="protein sequence ID" value="EAY27649.1"/>
    <property type="molecule type" value="Genomic_DNA"/>
</dbReference>
<dbReference type="eggNOG" id="COG0457">
    <property type="taxonomic scope" value="Bacteria"/>
</dbReference>
<dbReference type="AlphaFoldDB" id="A1ZPZ4"/>
<gene>
    <name evidence="1" type="ORF">M23134_02896</name>
</gene>
<sequence>MFVAKLIILKSTHRFFTMKRITLLITLFCLGGLFQAKAQLNIGLPAPSPQATLQQKVGLTDITVSYSRPGIKGRKIFGGIISYGRIWRTGANMATTIAFGDKVSIAGKEVPKGKYSLYTIPGKKEWTIILNKGIAWGTVYQEKNDLMRFKVAATQTKHTFESFTIDFSNFAPNAAHLNLMWENTVVSFKITSDVDAKVMASINRYMQNPERALTSLYFESATYYYNTNRDLDKALGWVNKAVTLAPSAYWIAHLKAKIQGKLKDYKGAIATAKTSIVKANKAGNPDYVRLNQKLISQWEKQLNK</sequence>
<evidence type="ECO:0000313" key="2">
    <source>
        <dbReference type="Proteomes" id="UP000004095"/>
    </source>
</evidence>
<accession>A1ZPZ4</accession>